<organism evidence="2 3">
    <name type="scientific">Actinomadura syzygii</name>
    <dbReference type="NCBI Taxonomy" id="1427538"/>
    <lineage>
        <taxon>Bacteria</taxon>
        <taxon>Bacillati</taxon>
        <taxon>Actinomycetota</taxon>
        <taxon>Actinomycetes</taxon>
        <taxon>Streptosporangiales</taxon>
        <taxon>Thermomonosporaceae</taxon>
        <taxon>Actinomadura</taxon>
    </lineage>
</organism>
<dbReference type="Proteomes" id="UP000322634">
    <property type="component" value="Unassembled WGS sequence"/>
</dbReference>
<protein>
    <submittedName>
        <fullName evidence="2">Uncharacterized protein</fullName>
    </submittedName>
</protein>
<dbReference type="OrthoDB" id="9951936at2"/>
<feature type="region of interest" description="Disordered" evidence="1">
    <location>
        <begin position="1"/>
        <end position="26"/>
    </location>
</feature>
<accession>A0A5D0U7K6</accession>
<evidence type="ECO:0000313" key="2">
    <source>
        <dbReference type="EMBL" id="TYC14318.1"/>
    </source>
</evidence>
<sequence>MHGSQETRLTASSEARPGARPGDVSGIALSESTVSYLDTRLAQGLVTPAAAHDHSTVNDPGAAK</sequence>
<dbReference type="RefSeq" id="WP_148350709.1">
    <property type="nucleotide sequence ID" value="NZ_JBHSBF010000036.1"/>
</dbReference>
<dbReference type="EMBL" id="VSFF01000006">
    <property type="protein sequence ID" value="TYC14318.1"/>
    <property type="molecule type" value="Genomic_DNA"/>
</dbReference>
<proteinExistence type="predicted"/>
<feature type="compositionally biased region" description="Polar residues" evidence="1">
    <location>
        <begin position="1"/>
        <end position="13"/>
    </location>
</feature>
<gene>
    <name evidence="2" type="ORF">FXF65_15735</name>
</gene>
<comment type="caution">
    <text evidence="2">The sequence shown here is derived from an EMBL/GenBank/DDBJ whole genome shotgun (WGS) entry which is preliminary data.</text>
</comment>
<evidence type="ECO:0000256" key="1">
    <source>
        <dbReference type="SAM" id="MobiDB-lite"/>
    </source>
</evidence>
<keyword evidence="3" id="KW-1185">Reference proteome</keyword>
<evidence type="ECO:0000313" key="3">
    <source>
        <dbReference type="Proteomes" id="UP000322634"/>
    </source>
</evidence>
<dbReference type="AlphaFoldDB" id="A0A5D0U7K6"/>
<reference evidence="2 3" key="1">
    <citation type="submission" date="2019-08" db="EMBL/GenBank/DDBJ databases">
        <title>Actinomadura sp. nov. CYP1-5 isolated from mountain soil.</title>
        <authorList>
            <person name="Songsumanus A."/>
            <person name="Kuncharoen N."/>
            <person name="Kudo T."/>
            <person name="Yuki M."/>
            <person name="Igarashi Y."/>
            <person name="Tanasupawat S."/>
        </authorList>
    </citation>
    <scope>NUCLEOTIDE SEQUENCE [LARGE SCALE GENOMIC DNA]</scope>
    <source>
        <strain evidence="2 3">GKU157</strain>
    </source>
</reference>
<name>A0A5D0U7K6_9ACTN</name>